<dbReference type="eggNOG" id="ENOG502QQND">
    <property type="taxonomic scope" value="Eukaryota"/>
</dbReference>
<dbReference type="PANTHER" id="PTHR33494:SF1">
    <property type="entry name" value="C2H2-TYPE DOMAIN-CONTAINING PROTEIN-RELATED"/>
    <property type="match status" value="1"/>
</dbReference>
<reference evidence="2 3" key="2">
    <citation type="journal article" date="2013" name="Plant Cell Physiol.">
        <title>Rice Annotation Project Database (RAP-DB): an integrative and interactive database for rice genomics.</title>
        <authorList>
            <person name="Sakai H."/>
            <person name="Lee S.S."/>
            <person name="Tanaka T."/>
            <person name="Numa H."/>
            <person name="Kim J."/>
            <person name="Kawahara Y."/>
            <person name="Wakimoto H."/>
            <person name="Yang C.C."/>
            <person name="Iwamoto M."/>
            <person name="Abe T."/>
            <person name="Yamada Y."/>
            <person name="Muto A."/>
            <person name="Inokuchi H."/>
            <person name="Ikemura T."/>
            <person name="Matsumoto T."/>
            <person name="Sasaki T."/>
            <person name="Itoh T."/>
        </authorList>
    </citation>
    <scope>NUCLEOTIDE SEQUENCE [LARGE SCALE GENOMIC DNA]</scope>
    <source>
        <strain evidence="3">cv. Nipponbare</strain>
    </source>
</reference>
<dbReference type="STRING" id="39947.A0A0P0VQJ3"/>
<reference evidence="2 3" key="3">
    <citation type="journal article" date="2013" name="Rice">
        <title>Improvement of the Oryza sativa Nipponbare reference genome using next generation sequence and optical map data.</title>
        <authorList>
            <person name="Kawahara Y."/>
            <person name="de la Bastide M."/>
            <person name="Hamilton J.P."/>
            <person name="Kanamori H."/>
            <person name="McCombie W.R."/>
            <person name="Ouyang S."/>
            <person name="Schwartz D.C."/>
            <person name="Tanaka T."/>
            <person name="Wu J."/>
            <person name="Zhou S."/>
            <person name="Childs K.L."/>
            <person name="Davidson R.M."/>
            <person name="Lin H."/>
            <person name="Quesada-Ocampo L."/>
            <person name="Vaillancourt B."/>
            <person name="Sakai H."/>
            <person name="Lee S.S."/>
            <person name="Kim J."/>
            <person name="Numa H."/>
            <person name="Itoh T."/>
            <person name="Buell C.R."/>
            <person name="Matsumoto T."/>
        </authorList>
    </citation>
    <scope>NUCLEOTIDE SEQUENCE [LARGE SCALE GENOMIC DNA]</scope>
    <source>
        <strain evidence="3">cv. Nipponbare</strain>
    </source>
</reference>
<sequence>MKLAMENTKKEDIKSRSLIASERVKASNFAADFLKIGTWECTSQYEGDLVAKCYFAKHKLVWEVLDAGLKRKIEIQWSDIIALKATCPENGIGTLDLVLARPPTFFKETDPQPRKHTLWQVASDFTGASDVDLQVDVSQELKSPHPNSLSQARSLSIDDLLSHLDDCIVEQKPAGNNPSLPISEASSNELLEKITQQLLSDSHVAPASDEKRVMARVGSLLSLLQKDAVPANLPKFEPNDSGKIGVVEVGISSALDMGIANGTNPPGISRKDSYEELLSNLFNISEDFDD</sequence>
<accession>A0A0P0VQJ3</accession>
<dbReference type="InParanoid" id="A0A0P0VQJ3"/>
<protein>
    <submittedName>
        <fullName evidence="2">Os02g0793800 protein</fullName>
    </submittedName>
</protein>
<dbReference type="PANTHER" id="PTHR33494">
    <property type="entry name" value="OS02G0793800 PROTEIN"/>
    <property type="match status" value="1"/>
</dbReference>
<dbReference type="InterPro" id="IPR057939">
    <property type="entry name" value="TRF2_HOY1_PH"/>
</dbReference>
<name>A0A0P0VQJ3_ORYSJ</name>
<evidence type="ECO:0000313" key="3">
    <source>
        <dbReference type="Proteomes" id="UP000059680"/>
    </source>
</evidence>
<dbReference type="OMA" id="WEQYISH"/>
<evidence type="ECO:0000313" key="2">
    <source>
        <dbReference type="EMBL" id="BAS81340.1"/>
    </source>
</evidence>
<reference evidence="3" key="1">
    <citation type="journal article" date="2005" name="Nature">
        <title>The map-based sequence of the rice genome.</title>
        <authorList>
            <consortium name="International rice genome sequencing project (IRGSP)"/>
            <person name="Matsumoto T."/>
            <person name="Wu J."/>
            <person name="Kanamori H."/>
            <person name="Katayose Y."/>
            <person name="Fujisawa M."/>
            <person name="Namiki N."/>
            <person name="Mizuno H."/>
            <person name="Yamamoto K."/>
            <person name="Antonio B.A."/>
            <person name="Baba T."/>
            <person name="Sakata K."/>
            <person name="Nagamura Y."/>
            <person name="Aoki H."/>
            <person name="Arikawa K."/>
            <person name="Arita K."/>
            <person name="Bito T."/>
            <person name="Chiden Y."/>
            <person name="Fujitsuka N."/>
            <person name="Fukunaka R."/>
            <person name="Hamada M."/>
            <person name="Harada C."/>
            <person name="Hayashi A."/>
            <person name="Hijishita S."/>
            <person name="Honda M."/>
            <person name="Hosokawa S."/>
            <person name="Ichikawa Y."/>
            <person name="Idonuma A."/>
            <person name="Iijima M."/>
            <person name="Ikeda M."/>
            <person name="Ikeno M."/>
            <person name="Ito K."/>
            <person name="Ito S."/>
            <person name="Ito T."/>
            <person name="Ito Y."/>
            <person name="Ito Y."/>
            <person name="Iwabuchi A."/>
            <person name="Kamiya K."/>
            <person name="Karasawa W."/>
            <person name="Kurita K."/>
            <person name="Katagiri S."/>
            <person name="Kikuta A."/>
            <person name="Kobayashi H."/>
            <person name="Kobayashi N."/>
            <person name="Machita K."/>
            <person name="Maehara T."/>
            <person name="Masukawa M."/>
            <person name="Mizubayashi T."/>
            <person name="Mukai Y."/>
            <person name="Nagasaki H."/>
            <person name="Nagata Y."/>
            <person name="Naito S."/>
            <person name="Nakashima M."/>
            <person name="Nakama Y."/>
            <person name="Nakamichi Y."/>
            <person name="Nakamura M."/>
            <person name="Meguro A."/>
            <person name="Negishi M."/>
            <person name="Ohta I."/>
            <person name="Ohta T."/>
            <person name="Okamoto M."/>
            <person name="Ono N."/>
            <person name="Saji S."/>
            <person name="Sakaguchi M."/>
            <person name="Sakai K."/>
            <person name="Shibata M."/>
            <person name="Shimokawa T."/>
            <person name="Song J."/>
            <person name="Takazaki Y."/>
            <person name="Terasawa K."/>
            <person name="Tsugane M."/>
            <person name="Tsuji K."/>
            <person name="Ueda S."/>
            <person name="Waki K."/>
            <person name="Yamagata H."/>
            <person name="Yamamoto M."/>
            <person name="Yamamoto S."/>
            <person name="Yamane H."/>
            <person name="Yoshiki S."/>
            <person name="Yoshihara R."/>
            <person name="Yukawa K."/>
            <person name="Zhong H."/>
            <person name="Yano M."/>
            <person name="Yuan Q."/>
            <person name="Ouyang S."/>
            <person name="Liu J."/>
            <person name="Jones K.M."/>
            <person name="Gansberger K."/>
            <person name="Moffat K."/>
            <person name="Hill J."/>
            <person name="Bera J."/>
            <person name="Fadrosh D."/>
            <person name="Jin S."/>
            <person name="Johri S."/>
            <person name="Kim M."/>
            <person name="Overton L."/>
            <person name="Reardon M."/>
            <person name="Tsitrin T."/>
            <person name="Vuong H."/>
            <person name="Weaver B."/>
            <person name="Ciecko A."/>
            <person name="Tallon L."/>
            <person name="Jackson J."/>
            <person name="Pai G."/>
            <person name="Aken S.V."/>
            <person name="Utterback T."/>
            <person name="Reidmuller S."/>
            <person name="Feldblyum T."/>
            <person name="Hsiao J."/>
            <person name="Zismann V."/>
            <person name="Iobst S."/>
            <person name="de Vazeille A.R."/>
            <person name="Buell C.R."/>
            <person name="Ying K."/>
            <person name="Li Y."/>
            <person name="Lu T."/>
            <person name="Huang Y."/>
            <person name="Zhao Q."/>
            <person name="Feng Q."/>
            <person name="Zhang L."/>
            <person name="Zhu J."/>
            <person name="Weng Q."/>
            <person name="Mu J."/>
            <person name="Lu Y."/>
            <person name="Fan D."/>
            <person name="Liu Y."/>
            <person name="Guan J."/>
            <person name="Zhang Y."/>
            <person name="Yu S."/>
            <person name="Liu X."/>
            <person name="Zhang Y."/>
            <person name="Hong G."/>
            <person name="Han B."/>
            <person name="Choisne N."/>
            <person name="Demange N."/>
            <person name="Orjeda G."/>
            <person name="Samain S."/>
            <person name="Cattolico L."/>
            <person name="Pelletier E."/>
            <person name="Couloux A."/>
            <person name="Segurens B."/>
            <person name="Wincker P."/>
            <person name="D'Hont A."/>
            <person name="Scarpelli C."/>
            <person name="Weissenbach J."/>
            <person name="Salanoubat M."/>
            <person name="Quetier F."/>
            <person name="Yu Y."/>
            <person name="Kim H.R."/>
            <person name="Rambo T."/>
            <person name="Currie J."/>
            <person name="Collura K."/>
            <person name="Luo M."/>
            <person name="Yang T."/>
            <person name="Ammiraju J.S.S."/>
            <person name="Engler F."/>
            <person name="Soderlund C."/>
            <person name="Wing R.A."/>
            <person name="Palmer L.E."/>
            <person name="de la Bastide M."/>
            <person name="Spiegel L."/>
            <person name="Nascimento L."/>
            <person name="Zutavern T."/>
            <person name="O'Shaughnessy A."/>
            <person name="Dike S."/>
            <person name="Dedhia N."/>
            <person name="Preston R."/>
            <person name="Balija V."/>
            <person name="McCombie W.R."/>
            <person name="Chow T."/>
            <person name="Chen H."/>
            <person name="Chung M."/>
            <person name="Chen C."/>
            <person name="Shaw J."/>
            <person name="Wu H."/>
            <person name="Hsiao K."/>
            <person name="Chao Y."/>
            <person name="Chu M."/>
            <person name="Cheng C."/>
            <person name="Hour A."/>
            <person name="Lee P."/>
            <person name="Lin S."/>
            <person name="Lin Y."/>
            <person name="Liou J."/>
            <person name="Liu S."/>
            <person name="Hsing Y."/>
            <person name="Raghuvanshi S."/>
            <person name="Mohanty A."/>
            <person name="Bharti A.K."/>
            <person name="Gaur A."/>
            <person name="Gupta V."/>
            <person name="Kumar D."/>
            <person name="Ravi V."/>
            <person name="Vij S."/>
            <person name="Kapur A."/>
            <person name="Khurana P."/>
            <person name="Khurana P."/>
            <person name="Khurana J.P."/>
            <person name="Tyagi A.K."/>
            <person name="Gaikwad K."/>
            <person name="Singh A."/>
            <person name="Dalal V."/>
            <person name="Srivastava S."/>
            <person name="Dixit A."/>
            <person name="Pal A.K."/>
            <person name="Ghazi I.A."/>
            <person name="Yadav M."/>
            <person name="Pandit A."/>
            <person name="Bhargava A."/>
            <person name="Sureshbabu K."/>
            <person name="Batra K."/>
            <person name="Sharma T.R."/>
            <person name="Mohapatra T."/>
            <person name="Singh N.K."/>
            <person name="Messing J."/>
            <person name="Nelson A.B."/>
            <person name="Fuks G."/>
            <person name="Kavchok S."/>
            <person name="Keizer G."/>
            <person name="Linton E."/>
            <person name="Llaca V."/>
            <person name="Song R."/>
            <person name="Tanyolac B."/>
            <person name="Young S."/>
            <person name="Ho-Il K."/>
            <person name="Hahn J.H."/>
            <person name="Sangsakoo G."/>
            <person name="Vanavichit A."/>
            <person name="de Mattos Luiz.A.T."/>
            <person name="Zimmer P.D."/>
            <person name="Malone G."/>
            <person name="Dellagostin O."/>
            <person name="de Oliveira A.C."/>
            <person name="Bevan M."/>
            <person name="Bancroft I."/>
            <person name="Minx P."/>
            <person name="Cordum H."/>
            <person name="Wilson R."/>
            <person name="Cheng Z."/>
            <person name="Jin W."/>
            <person name="Jiang J."/>
            <person name="Leong S.A."/>
            <person name="Iwama H."/>
            <person name="Gojobori T."/>
            <person name="Itoh T."/>
            <person name="Niimura Y."/>
            <person name="Fujii Y."/>
            <person name="Habara T."/>
            <person name="Sakai H."/>
            <person name="Sato Y."/>
            <person name="Wilson G."/>
            <person name="Kumar K."/>
            <person name="McCouch S."/>
            <person name="Juretic N."/>
            <person name="Hoen D."/>
            <person name="Wright S."/>
            <person name="Bruskiewich R."/>
            <person name="Bureau T."/>
            <person name="Miyao A."/>
            <person name="Hirochika H."/>
            <person name="Nishikawa T."/>
            <person name="Kadowaki K."/>
            <person name="Sugiura M."/>
            <person name="Burr B."/>
            <person name="Sasaki T."/>
        </authorList>
    </citation>
    <scope>NUCLEOTIDE SEQUENCE [LARGE SCALE GENOMIC DNA]</scope>
    <source>
        <strain evidence="3">cv. Nipponbare</strain>
    </source>
</reference>
<dbReference type="AlphaFoldDB" id="A0A0P0VQJ3"/>
<keyword evidence="3" id="KW-1185">Reference proteome</keyword>
<dbReference type="FunCoup" id="A0A0P0VQJ3">
    <property type="interactions" value="1294"/>
</dbReference>
<dbReference type="Proteomes" id="UP000059680">
    <property type="component" value="Chromosome 2"/>
</dbReference>
<proteinExistence type="predicted"/>
<dbReference type="PaxDb" id="39947-A0A0P0VQJ3"/>
<dbReference type="EMBL" id="AP014958">
    <property type="protein sequence ID" value="BAS81340.1"/>
    <property type="molecule type" value="Genomic_DNA"/>
</dbReference>
<dbReference type="Pfam" id="PF24818">
    <property type="entry name" value="PH_TRF2_HOY1"/>
    <property type="match status" value="1"/>
</dbReference>
<feature type="domain" description="TRF2/HOY1 PH-like" evidence="1">
    <location>
        <begin position="28"/>
        <end position="129"/>
    </location>
</feature>
<dbReference type="Gramene" id="Os02t0793800-00">
    <property type="protein sequence ID" value="Os02t0793800-00"/>
    <property type="gene ID" value="Os02g0793800"/>
</dbReference>
<gene>
    <name evidence="2" type="ordered locus">Os02g0793800</name>
    <name evidence="2" type="ORF">OSNPB_020793800</name>
</gene>
<evidence type="ECO:0000259" key="1">
    <source>
        <dbReference type="Pfam" id="PF24818"/>
    </source>
</evidence>
<organism evidence="2 3">
    <name type="scientific">Oryza sativa subsp. japonica</name>
    <name type="common">Rice</name>
    <dbReference type="NCBI Taxonomy" id="39947"/>
    <lineage>
        <taxon>Eukaryota</taxon>
        <taxon>Viridiplantae</taxon>
        <taxon>Streptophyta</taxon>
        <taxon>Embryophyta</taxon>
        <taxon>Tracheophyta</taxon>
        <taxon>Spermatophyta</taxon>
        <taxon>Magnoliopsida</taxon>
        <taxon>Liliopsida</taxon>
        <taxon>Poales</taxon>
        <taxon>Poaceae</taxon>
        <taxon>BOP clade</taxon>
        <taxon>Oryzoideae</taxon>
        <taxon>Oryzeae</taxon>
        <taxon>Oryzinae</taxon>
        <taxon>Oryza</taxon>
        <taxon>Oryza sativa</taxon>
    </lineage>
</organism>